<dbReference type="Proteomes" id="UP000696294">
    <property type="component" value="Unassembled WGS sequence"/>
</dbReference>
<protein>
    <recommendedName>
        <fullName evidence="3">ATP/GTP-binding protein</fullName>
    </recommendedName>
</protein>
<evidence type="ECO:0008006" key="3">
    <source>
        <dbReference type="Google" id="ProtNLM"/>
    </source>
</evidence>
<proteinExistence type="predicted"/>
<sequence>MHAAVALTPLLLFLAGPPAGDDNGARRMGGDWIAYGIHRSTDSGTPAARSRAGGGFTNCRSIPGEGQISYVQCDEGPDGKKNMFNAATPADPAITPEMLMEQALRELTPSKPKIVTAPPRGKPGYVGLRQFFWFEPGQWHAISRKATAGPVWAEVTATPSVLTIQPGERQSTLTCRGPGVPYDLTKSPDEQNSECTHVFTQSSAGLPNSEYRVKATVTWSAAWSGSGGSGGTLAPITTSATFPLRIGEAPALVGRDS</sequence>
<evidence type="ECO:0000313" key="2">
    <source>
        <dbReference type="Proteomes" id="UP000696294"/>
    </source>
</evidence>
<accession>A0ABX1BJT2</accession>
<reference evidence="1 2" key="1">
    <citation type="submission" date="2020-03" db="EMBL/GenBank/DDBJ databases">
        <title>WGS of actinomycetes isolated from Thailand.</title>
        <authorList>
            <person name="Thawai C."/>
        </authorList>
    </citation>
    <scope>NUCLEOTIDE SEQUENCE [LARGE SCALE GENOMIC DNA]</scope>
    <source>
        <strain evidence="1 2">FMUSA5-5</strain>
    </source>
</reference>
<name>A0ABX1BJT2_9ACTN</name>
<keyword evidence="2" id="KW-1185">Reference proteome</keyword>
<comment type="caution">
    <text evidence="1">The sequence shown here is derived from an EMBL/GenBank/DDBJ whole genome shotgun (WGS) entry which is preliminary data.</text>
</comment>
<dbReference type="EMBL" id="JAATEP010000078">
    <property type="protein sequence ID" value="NJP97995.1"/>
    <property type="molecule type" value="Genomic_DNA"/>
</dbReference>
<dbReference type="RefSeq" id="WP_168021128.1">
    <property type="nucleotide sequence ID" value="NZ_JAATEP010000078.1"/>
</dbReference>
<organism evidence="1 2">
    <name type="scientific">Nonomuraea composti</name>
    <dbReference type="NCBI Taxonomy" id="2720023"/>
    <lineage>
        <taxon>Bacteria</taxon>
        <taxon>Bacillati</taxon>
        <taxon>Actinomycetota</taxon>
        <taxon>Actinomycetes</taxon>
        <taxon>Streptosporangiales</taxon>
        <taxon>Streptosporangiaceae</taxon>
        <taxon>Nonomuraea</taxon>
    </lineage>
</organism>
<gene>
    <name evidence="1" type="ORF">HCN51_52705</name>
</gene>
<evidence type="ECO:0000313" key="1">
    <source>
        <dbReference type="EMBL" id="NJP97995.1"/>
    </source>
</evidence>